<comment type="caution">
    <text evidence="2">The sequence shown here is derived from an EMBL/GenBank/DDBJ whole genome shotgun (WGS) entry which is preliminary data.</text>
</comment>
<feature type="transmembrane region" description="Helical" evidence="1">
    <location>
        <begin position="163"/>
        <end position="188"/>
    </location>
</feature>
<feature type="transmembrane region" description="Helical" evidence="1">
    <location>
        <begin position="313"/>
        <end position="334"/>
    </location>
</feature>
<feature type="transmembrane region" description="Helical" evidence="1">
    <location>
        <begin position="42"/>
        <end position="63"/>
    </location>
</feature>
<feature type="transmembrane region" description="Helical" evidence="1">
    <location>
        <begin position="125"/>
        <end position="151"/>
    </location>
</feature>
<keyword evidence="1" id="KW-0812">Transmembrane</keyword>
<dbReference type="PANTHER" id="PTHR38592">
    <property type="entry name" value="BLL4819 PROTEIN"/>
    <property type="match status" value="1"/>
</dbReference>
<accession>A0AAW9QD61</accession>
<gene>
    <name evidence="2" type="primary">opgC</name>
    <name evidence="2" type="ORF">V4F39_04775</name>
</gene>
<dbReference type="PIRSF" id="PIRSF028704">
    <property type="entry name" value="UPC028704"/>
    <property type="match status" value="1"/>
</dbReference>
<feature type="transmembrane region" description="Helical" evidence="1">
    <location>
        <begin position="208"/>
        <end position="228"/>
    </location>
</feature>
<organism evidence="2 3">
    <name type="scientific">Aquincola agrisoli</name>
    <dbReference type="NCBI Taxonomy" id="3119538"/>
    <lineage>
        <taxon>Bacteria</taxon>
        <taxon>Pseudomonadati</taxon>
        <taxon>Pseudomonadota</taxon>
        <taxon>Betaproteobacteria</taxon>
        <taxon>Burkholderiales</taxon>
        <taxon>Sphaerotilaceae</taxon>
        <taxon>Aquincola</taxon>
    </lineage>
</organism>
<sequence length="398" mass="43921">MAVDTGRRLWELDALRGLMLVLMTVTHLPTRLASPLGQPLGFVSAAEGFVLLSAFMAGMVYTARERREGGSAMSEAFLKRALKIYACQIALLVFLMTVIAVLGWITGQEAIDNLIGFYLDRPLAALLSGLLLIYSPPLLDILPIYIVFMLASPVLLLHGLHRGWGGILTVSVLLWFAAQFDLGLFVYETASAIAPIPVPFQQTGAFEIWGWQFLWVLGLWMGSAQADARPDTPPTVFPRWMVHTAIGIALIGFVWRHVIGQTPFPGQPQLAPLLDKWHLGPLRVFNFFALLVLAMHFAPFLRRHLPRLPVLETLGRASLPVFCAHLVLALLALALVGDAQAPGRRWWIDALILGLSFPILYGVAWISGELDRRVAERRAQRRRHRPAAAAAAVSAPRS</sequence>
<feature type="transmembrane region" description="Helical" evidence="1">
    <location>
        <begin position="279"/>
        <end position="301"/>
    </location>
</feature>
<keyword evidence="1" id="KW-0472">Membrane</keyword>
<dbReference type="Proteomes" id="UP001336250">
    <property type="component" value="Unassembled WGS sequence"/>
</dbReference>
<keyword evidence="3" id="KW-1185">Reference proteome</keyword>
<feature type="transmembrane region" description="Helical" evidence="1">
    <location>
        <begin position="346"/>
        <end position="368"/>
    </location>
</feature>
<dbReference type="Pfam" id="PF10129">
    <property type="entry name" value="OpgC_C"/>
    <property type="match status" value="1"/>
</dbReference>
<dbReference type="RefSeq" id="WP_332288163.1">
    <property type="nucleotide sequence ID" value="NZ_JAZIBG010000017.1"/>
</dbReference>
<evidence type="ECO:0000256" key="1">
    <source>
        <dbReference type="SAM" id="Phobius"/>
    </source>
</evidence>
<dbReference type="InterPro" id="IPR014550">
    <property type="entry name" value="UCP028704_OpgC"/>
</dbReference>
<reference evidence="2 3" key="1">
    <citation type="submission" date="2024-02" db="EMBL/GenBank/DDBJ databases">
        <title>Genome sequence of Aquincola sp. MAHUQ-54.</title>
        <authorList>
            <person name="Huq M.A."/>
        </authorList>
    </citation>
    <scope>NUCLEOTIDE SEQUENCE [LARGE SCALE GENOMIC DNA]</scope>
    <source>
        <strain evidence="2 3">MAHUQ-54</strain>
    </source>
</reference>
<dbReference type="PANTHER" id="PTHR38592:SF3">
    <property type="entry name" value="BLL4819 PROTEIN"/>
    <property type="match status" value="1"/>
</dbReference>
<proteinExistence type="predicted"/>
<keyword evidence="1" id="KW-1133">Transmembrane helix</keyword>
<evidence type="ECO:0000313" key="3">
    <source>
        <dbReference type="Proteomes" id="UP001336250"/>
    </source>
</evidence>
<feature type="transmembrane region" description="Helical" evidence="1">
    <location>
        <begin position="240"/>
        <end position="259"/>
    </location>
</feature>
<evidence type="ECO:0000313" key="2">
    <source>
        <dbReference type="EMBL" id="MEF7613217.1"/>
    </source>
</evidence>
<dbReference type="EMBL" id="JAZIBG010000017">
    <property type="protein sequence ID" value="MEF7613217.1"/>
    <property type="molecule type" value="Genomic_DNA"/>
</dbReference>
<feature type="transmembrane region" description="Helical" evidence="1">
    <location>
        <begin position="84"/>
        <end position="105"/>
    </location>
</feature>
<protein>
    <submittedName>
        <fullName evidence="2">OpgC domain-containing protein</fullName>
    </submittedName>
</protein>
<dbReference type="AlphaFoldDB" id="A0AAW9QD61"/>
<name>A0AAW9QD61_9BURK</name>